<proteinExistence type="predicted"/>
<protein>
    <submittedName>
        <fullName evidence="2">Uncharacterized protein</fullName>
    </submittedName>
</protein>
<organism evidence="2 3">
    <name type="scientific">Austropuccinia psidii MF-1</name>
    <dbReference type="NCBI Taxonomy" id="1389203"/>
    <lineage>
        <taxon>Eukaryota</taxon>
        <taxon>Fungi</taxon>
        <taxon>Dikarya</taxon>
        <taxon>Basidiomycota</taxon>
        <taxon>Pucciniomycotina</taxon>
        <taxon>Pucciniomycetes</taxon>
        <taxon>Pucciniales</taxon>
        <taxon>Sphaerophragmiaceae</taxon>
        <taxon>Austropuccinia</taxon>
    </lineage>
</organism>
<reference evidence="2" key="1">
    <citation type="submission" date="2021-03" db="EMBL/GenBank/DDBJ databases">
        <title>Draft genome sequence of rust myrtle Austropuccinia psidii MF-1, a brazilian biotype.</title>
        <authorList>
            <person name="Quecine M.C."/>
            <person name="Pachon D.M.R."/>
            <person name="Bonatelli M.L."/>
            <person name="Correr F.H."/>
            <person name="Franceschini L.M."/>
            <person name="Leite T.F."/>
            <person name="Margarido G.R.A."/>
            <person name="Almeida C.A."/>
            <person name="Ferrarezi J.A."/>
            <person name="Labate C.A."/>
        </authorList>
    </citation>
    <scope>NUCLEOTIDE SEQUENCE</scope>
    <source>
        <strain evidence="2">MF-1</strain>
    </source>
</reference>
<feature type="region of interest" description="Disordered" evidence="1">
    <location>
        <begin position="13"/>
        <end position="33"/>
    </location>
</feature>
<evidence type="ECO:0000313" key="3">
    <source>
        <dbReference type="Proteomes" id="UP000765509"/>
    </source>
</evidence>
<comment type="caution">
    <text evidence="2">The sequence shown here is derived from an EMBL/GenBank/DDBJ whole genome shotgun (WGS) entry which is preliminary data.</text>
</comment>
<dbReference type="Proteomes" id="UP000765509">
    <property type="component" value="Unassembled WGS sequence"/>
</dbReference>
<gene>
    <name evidence="2" type="ORF">O181_049753</name>
</gene>
<dbReference type="EMBL" id="AVOT02021297">
    <property type="protein sequence ID" value="MBW0510038.1"/>
    <property type="molecule type" value="Genomic_DNA"/>
</dbReference>
<name>A0A9Q3HLQ8_9BASI</name>
<dbReference type="AlphaFoldDB" id="A0A9Q3HLQ8"/>
<sequence>MLVMLADKHTRNVFSLSDPSEPAPRGDPNQDALARTPLSLTMMKPFLSRNGCLDPKQADGKNYGQSALSPPVSIYPPPLLGHHPMVTSLLYQSKVIIWPMKDGDAKRTF</sequence>
<accession>A0A9Q3HLQ8</accession>
<keyword evidence="3" id="KW-1185">Reference proteome</keyword>
<evidence type="ECO:0000313" key="2">
    <source>
        <dbReference type="EMBL" id="MBW0510038.1"/>
    </source>
</evidence>
<evidence type="ECO:0000256" key="1">
    <source>
        <dbReference type="SAM" id="MobiDB-lite"/>
    </source>
</evidence>